<feature type="compositionally biased region" description="Low complexity" evidence="1">
    <location>
        <begin position="57"/>
        <end position="70"/>
    </location>
</feature>
<evidence type="ECO:0000256" key="1">
    <source>
        <dbReference type="SAM" id="MobiDB-lite"/>
    </source>
</evidence>
<proteinExistence type="predicted"/>
<name>A0A3S2P211_ORYJA</name>
<organism evidence="2 3">
    <name type="scientific">Oryzias javanicus</name>
    <name type="common">Javanese ricefish</name>
    <name type="synonym">Aplocheilus javanicus</name>
    <dbReference type="NCBI Taxonomy" id="123683"/>
    <lineage>
        <taxon>Eukaryota</taxon>
        <taxon>Metazoa</taxon>
        <taxon>Chordata</taxon>
        <taxon>Craniata</taxon>
        <taxon>Vertebrata</taxon>
        <taxon>Euteleostomi</taxon>
        <taxon>Actinopterygii</taxon>
        <taxon>Neopterygii</taxon>
        <taxon>Teleostei</taxon>
        <taxon>Neoteleostei</taxon>
        <taxon>Acanthomorphata</taxon>
        <taxon>Ovalentaria</taxon>
        <taxon>Atherinomorphae</taxon>
        <taxon>Beloniformes</taxon>
        <taxon>Adrianichthyidae</taxon>
        <taxon>Oryziinae</taxon>
        <taxon>Oryzias</taxon>
    </lineage>
</organism>
<feature type="compositionally biased region" description="Basic and acidic residues" evidence="1">
    <location>
        <begin position="82"/>
        <end position="97"/>
    </location>
</feature>
<feature type="region of interest" description="Disordered" evidence="1">
    <location>
        <begin position="57"/>
        <end position="199"/>
    </location>
</feature>
<feature type="compositionally biased region" description="Acidic residues" evidence="1">
    <location>
        <begin position="165"/>
        <end position="181"/>
    </location>
</feature>
<evidence type="ECO:0000313" key="2">
    <source>
        <dbReference type="EMBL" id="RVE62329.1"/>
    </source>
</evidence>
<keyword evidence="3" id="KW-1185">Reference proteome</keyword>
<feature type="region of interest" description="Disordered" evidence="1">
    <location>
        <begin position="1"/>
        <end position="30"/>
    </location>
</feature>
<feature type="compositionally biased region" description="Polar residues" evidence="1">
    <location>
        <begin position="117"/>
        <end position="128"/>
    </location>
</feature>
<feature type="compositionally biased region" description="Basic and acidic residues" evidence="1">
    <location>
        <begin position="9"/>
        <end position="21"/>
    </location>
</feature>
<feature type="compositionally biased region" description="Basic residues" evidence="1">
    <location>
        <begin position="190"/>
        <end position="199"/>
    </location>
</feature>
<dbReference type="AlphaFoldDB" id="A0A3S2P211"/>
<accession>A0A3S2P211</accession>
<dbReference type="Proteomes" id="UP000283210">
    <property type="component" value="Chromosome 16"/>
</dbReference>
<reference evidence="2 3" key="1">
    <citation type="submission" date="2018-11" db="EMBL/GenBank/DDBJ databases">
        <authorList>
            <person name="Lopez-Roques C."/>
            <person name="Donnadieu C."/>
            <person name="Bouchez O."/>
            <person name="Klopp C."/>
            <person name="Cabau C."/>
            <person name="Zahm M."/>
        </authorList>
    </citation>
    <scope>NUCLEOTIDE SEQUENCE [LARGE SCALE GENOMIC DNA]</scope>
    <source>
        <strain evidence="2">RS831</strain>
        <tissue evidence="2">Whole body</tissue>
    </source>
</reference>
<sequence length="199" mass="21700">MQSTYMALIRDESFDTTESQKADVVTRGPGAVMSMKDSQLTEPGPPDVLLPDQTSLRRSTRLLPSSPVSPAATVKRKRGLRAGRDGEAVKRPSDASRSKRSPRLSGTSALRRVRRSPSLQEGQAVNGSSSGGVKEKDGAQDSSPVISGDLEDGKTTDEKSTQQEQEAEEESDDSDVSDMYEEESRMMKMLMRKKTSTMI</sequence>
<feature type="compositionally biased region" description="Basic and acidic residues" evidence="1">
    <location>
        <begin position="151"/>
        <end position="161"/>
    </location>
</feature>
<evidence type="ECO:0000313" key="3">
    <source>
        <dbReference type="Proteomes" id="UP000283210"/>
    </source>
</evidence>
<reference evidence="2 3" key="2">
    <citation type="submission" date="2019-01" db="EMBL/GenBank/DDBJ databases">
        <title>A chromosome length genome reference of the Java medaka (oryzias javanicus).</title>
        <authorList>
            <person name="Herpin A."/>
            <person name="Takehana Y."/>
            <person name="Naruse K."/>
            <person name="Ansai S."/>
            <person name="Kawaguchi M."/>
        </authorList>
    </citation>
    <scope>NUCLEOTIDE SEQUENCE [LARGE SCALE GENOMIC DNA]</scope>
    <source>
        <strain evidence="2">RS831</strain>
        <tissue evidence="2">Whole body</tissue>
    </source>
</reference>
<gene>
    <name evidence="2" type="ORF">OJAV_G00156060</name>
</gene>
<protein>
    <submittedName>
        <fullName evidence="2">Uncharacterized protein</fullName>
    </submittedName>
</protein>
<dbReference type="EMBL" id="CM012452">
    <property type="protein sequence ID" value="RVE62329.1"/>
    <property type="molecule type" value="Genomic_DNA"/>
</dbReference>